<keyword evidence="2" id="KW-0378">Hydrolase</keyword>
<dbReference type="GO" id="GO:0004386">
    <property type="term" value="F:helicase activity"/>
    <property type="evidence" value="ECO:0007669"/>
    <property type="project" value="UniProtKB-KW"/>
</dbReference>
<reference evidence="2" key="1">
    <citation type="submission" date="2016-09" db="EMBL/GenBank/DDBJ databases">
        <title>Whole Genome Sequencing of Salmonella enterica subsp. enterica serovar Nottingham.</title>
        <authorList>
            <person name="Zheng J."/>
            <person name="Wang H."/>
        </authorList>
    </citation>
    <scope>NUCLEOTIDE SEQUENCE [LARGE SCALE GENOMIC DNA]</scope>
    <source>
        <strain evidence="2">CFSAN055411</strain>
    </source>
</reference>
<proteinExistence type="predicted"/>
<dbReference type="Proteomes" id="UP000852880">
    <property type="component" value="Unassembled WGS sequence"/>
</dbReference>
<protein>
    <submittedName>
        <fullName evidence="2">Helicase</fullName>
    </submittedName>
</protein>
<accession>A0A3F3IIY8</accession>
<dbReference type="SMART" id="SM00487">
    <property type="entry name" value="DEXDc"/>
    <property type="match status" value="1"/>
</dbReference>
<dbReference type="EMBL" id="MJEL01000006">
    <property type="protein sequence ID" value="OEH98799.1"/>
    <property type="molecule type" value="Genomic_DNA"/>
</dbReference>
<gene>
    <name evidence="2" type="ORF">BH006_16345</name>
</gene>
<keyword evidence="2" id="KW-0067">ATP-binding</keyword>
<name>A0A3F3IIY8_SALER</name>
<comment type="caution">
    <text evidence="2">The sequence shown here is derived from an EMBL/GenBank/DDBJ whole genome shotgun (WGS) entry which is preliminary data.</text>
</comment>
<dbReference type="InterPro" id="IPR027417">
    <property type="entry name" value="P-loop_NTPase"/>
</dbReference>
<dbReference type="RefSeq" id="WP_069721129.1">
    <property type="nucleotide sequence ID" value="NZ_MJEL01000006.1"/>
</dbReference>
<dbReference type="InterPro" id="IPR001650">
    <property type="entry name" value="Helicase_C-like"/>
</dbReference>
<sequence>MADKHPSIIAPLTGLKDFQQRTVNYVFQQFYGDKPQNRFLVADEVGLGKTMVARGIIAKVIEHLQDNVDRIDIIYICSNAAIAAQNIKRLNVSNEAQFSHSTRLTFLPKQVRSLRQNRINFISLTPNTALDHTRSRGGHKEERAILYRILYDLPLAKGMCRERLRKGMLNLLQAAAGFSGWHSTVDRLSVDDIDTELAKDFRRKVLDDTELYAQLKEGCECFADDDEDSEIHDSELRYTLIGKLRSKLASVCLSALEPDLVILDEFQRFKALLDGDDEAALLAKALFEQPDVRVLLLSATPYKMFTLDQESEGDNHYADFIRTLQFLYNDSSQIKGIQQHLLDHRTALHASTNAAETKKALEHALLQVMCRTERVTMTQKLDAMTKEVAQPAMITLSDLHHVAAVDAIAMEVQARDIIEYWKSMPYLLNFLKHYELRTLIDKALEYPSDTLGKLVKSIKPQLLSKAKLERYKPLDAANPRMRMLFEDTLDKDMWQLLWMPPSLPYITPGGVYANKGSLTKTLVFSAWNAVPNAIATVCSYEAERRMIGTDPQILHSQFKKKVKPLLNFAKSSKDGRLSGMPVIAWMLPSPTLARHIDPLEIALQHASEPLSVKAVRAIATAKCEALLETLDNGEPGTRVDERWYWAAPALLDARTETPDWWQGEHYWYIGSTKNESAENFQEHIDLFIQMANGEISLGPRPDDLAEVLCDLALASPGTCALRALNRIDNGLAADSAEMLSGAAQIASGFRSLYNLAESISLLRGTGDDTYWRLTLRYGIDGNIQAMLDEYVHTLLESMGLQHESAEAQLAAIASRIQAVVSLRTTQLNIDEFKTKGGNYSWGDLHTRCRFALRYGQQRDDTNQAVAHAESVKDAFNSPFHPFVLASTSIGQEGLDFHTWCHAVMHWNLPSNPVDMEQREGRVHRYKGHAVRKNIAEHYGLRALHSLAESSDPWTQLFALAASHRKAGQSELVPYWIFEEGTSCVERRVPILPYSKESIKFKRLKRELALYRIVFGQPRQEDLLFGLKQSGNESLTDFSEWLISLEPPKI</sequence>
<keyword evidence="2" id="KW-0547">Nucleotide-binding</keyword>
<dbReference type="Gene3D" id="3.40.50.300">
    <property type="entry name" value="P-loop containing nucleotide triphosphate hydrolases"/>
    <property type="match status" value="2"/>
</dbReference>
<evidence type="ECO:0000259" key="1">
    <source>
        <dbReference type="SMART" id="SM00487"/>
    </source>
</evidence>
<feature type="domain" description="Helicase ATP-binding" evidence="1">
    <location>
        <begin position="11"/>
        <end position="326"/>
    </location>
</feature>
<organism evidence="2">
    <name type="scientific">Salmonella enterica</name>
    <name type="common">Salmonella choleraesuis</name>
    <dbReference type="NCBI Taxonomy" id="28901"/>
    <lineage>
        <taxon>Bacteria</taxon>
        <taxon>Pseudomonadati</taxon>
        <taxon>Pseudomonadota</taxon>
        <taxon>Gammaproteobacteria</taxon>
        <taxon>Enterobacterales</taxon>
        <taxon>Enterobacteriaceae</taxon>
        <taxon>Salmonella</taxon>
    </lineage>
</organism>
<evidence type="ECO:0000313" key="2">
    <source>
        <dbReference type="EMBL" id="OEH98799.1"/>
    </source>
</evidence>
<dbReference type="AlphaFoldDB" id="A0A3F3IIY8"/>
<dbReference type="InterPro" id="IPR014001">
    <property type="entry name" value="Helicase_ATP-bd"/>
</dbReference>
<dbReference type="Pfam" id="PF00271">
    <property type="entry name" value="Helicase_C"/>
    <property type="match status" value="1"/>
</dbReference>
<dbReference type="SUPFAM" id="SSF52540">
    <property type="entry name" value="P-loop containing nucleoside triphosphate hydrolases"/>
    <property type="match status" value="2"/>
</dbReference>
<keyword evidence="2" id="KW-0347">Helicase</keyword>